<evidence type="ECO:0000313" key="1">
    <source>
        <dbReference type="EMBL" id="ECJ4376918.1"/>
    </source>
</evidence>
<accession>A0A3V0PG31</accession>
<sequence length="189" mass="20783">MTALTRSAFHRPENVRKLHGPAVDTVAAGKMECDDTTNRGGVRRRLNADGQQHRILSDRYAVIRQAKPLVKSVRGKAVQATILKPGKAAGAPLMDMLNFLRGRVVNGHVFASGNKHDHDATWLKKFENVSSPERYSPFYLLIDGGSIGVYVMPVASPFYLLIGGGLIDVDMMPLASKLIFAVYLYTKDT</sequence>
<organism evidence="1">
    <name type="scientific">Salmonella diarizonae</name>
    <dbReference type="NCBI Taxonomy" id="59204"/>
    <lineage>
        <taxon>Bacteria</taxon>
        <taxon>Pseudomonadati</taxon>
        <taxon>Pseudomonadota</taxon>
        <taxon>Gammaproteobacteria</taxon>
        <taxon>Enterobacterales</taxon>
        <taxon>Enterobacteriaceae</taxon>
        <taxon>Salmonella</taxon>
    </lineage>
</organism>
<protein>
    <submittedName>
        <fullName evidence="1">Uncharacterized protein</fullName>
    </submittedName>
</protein>
<proteinExistence type="predicted"/>
<dbReference type="AlphaFoldDB" id="A0A3V0PG31"/>
<gene>
    <name evidence="1" type="ORF">DLB95_06330</name>
</gene>
<dbReference type="EMBL" id="AAIYJF010000003">
    <property type="protein sequence ID" value="ECJ4376918.1"/>
    <property type="molecule type" value="Genomic_DNA"/>
</dbReference>
<comment type="caution">
    <text evidence="1">The sequence shown here is derived from an EMBL/GenBank/DDBJ whole genome shotgun (WGS) entry which is preliminary data.</text>
</comment>
<reference evidence="1" key="1">
    <citation type="submission" date="2018-05" db="EMBL/GenBank/DDBJ databases">
        <authorList>
            <person name="Ashton P.M."/>
            <person name="Dallman T."/>
            <person name="Nair S."/>
            <person name="De Pinna E."/>
            <person name="Peters T."/>
            <person name="Grant K."/>
        </authorList>
    </citation>
    <scope>NUCLEOTIDE SEQUENCE [LARGE SCALE GENOMIC DNA]</scope>
    <source>
        <strain evidence="1">474878</strain>
    </source>
</reference>
<name>A0A3V0PG31_SALDZ</name>
<dbReference type="Proteomes" id="UP000839781">
    <property type="component" value="Unassembled WGS sequence"/>
</dbReference>